<feature type="transmembrane region" description="Helical" evidence="1">
    <location>
        <begin position="39"/>
        <end position="61"/>
    </location>
</feature>
<name>K5W788_AGABU</name>
<gene>
    <name evidence="2" type="ORF">AGABI1DRAFT_111282</name>
</gene>
<organism evidence="2 3">
    <name type="scientific">Agaricus bisporus var. burnettii (strain JB137-S8 / ATCC MYA-4627 / FGSC 10392)</name>
    <name type="common">White button mushroom</name>
    <dbReference type="NCBI Taxonomy" id="597362"/>
    <lineage>
        <taxon>Eukaryota</taxon>
        <taxon>Fungi</taxon>
        <taxon>Dikarya</taxon>
        <taxon>Basidiomycota</taxon>
        <taxon>Agaricomycotina</taxon>
        <taxon>Agaricomycetes</taxon>
        <taxon>Agaricomycetidae</taxon>
        <taxon>Agaricales</taxon>
        <taxon>Agaricineae</taxon>
        <taxon>Agaricaceae</taxon>
        <taxon>Agaricus</taxon>
    </lineage>
</organism>
<accession>K5W788</accession>
<dbReference type="HOGENOM" id="CLU_2216024_0_0_1"/>
<evidence type="ECO:0000256" key="1">
    <source>
        <dbReference type="SAM" id="Phobius"/>
    </source>
</evidence>
<feature type="non-terminal residue" evidence="2">
    <location>
        <position position="1"/>
    </location>
</feature>
<keyword evidence="1" id="KW-0812">Transmembrane</keyword>
<dbReference type="InParanoid" id="K5W788"/>
<keyword evidence="1" id="KW-1133">Transmembrane helix</keyword>
<dbReference type="Proteomes" id="UP000008493">
    <property type="component" value="Unassembled WGS sequence"/>
</dbReference>
<dbReference type="AlphaFoldDB" id="K5W788"/>
<evidence type="ECO:0000313" key="3">
    <source>
        <dbReference type="Proteomes" id="UP000008493"/>
    </source>
</evidence>
<keyword evidence="3" id="KW-1185">Reference proteome</keyword>
<keyword evidence="1" id="KW-0472">Membrane</keyword>
<sequence>TVGEAANVSWPFLSETPLGCQARRAQTASQKLARESYNVGVLHSFQVYLFLCLLFSIFLVFDVETISECSGAPLYYICGKYLYRYYVNFYFCTTELTPSPCPYNTFR</sequence>
<dbReference type="KEGG" id="abp:AGABI1DRAFT111282"/>
<evidence type="ECO:0000313" key="2">
    <source>
        <dbReference type="EMBL" id="EKM82704.1"/>
    </source>
</evidence>
<dbReference type="EMBL" id="JH971386">
    <property type="protein sequence ID" value="EKM82704.1"/>
    <property type="molecule type" value="Genomic_DNA"/>
</dbReference>
<dbReference type="GeneID" id="18823237"/>
<protein>
    <submittedName>
        <fullName evidence="2">Uncharacterized protein</fullName>
    </submittedName>
</protein>
<reference evidence="3" key="1">
    <citation type="journal article" date="2012" name="Proc. Natl. Acad. Sci. U.S.A.">
        <title>Genome sequence of the button mushroom Agaricus bisporus reveals mechanisms governing adaptation to a humic-rich ecological niche.</title>
        <authorList>
            <person name="Morin E."/>
            <person name="Kohler A."/>
            <person name="Baker A.R."/>
            <person name="Foulongne-Oriol M."/>
            <person name="Lombard V."/>
            <person name="Nagy L.G."/>
            <person name="Ohm R.A."/>
            <person name="Patyshakuliyeva A."/>
            <person name="Brun A."/>
            <person name="Aerts A.L."/>
            <person name="Bailey A.M."/>
            <person name="Billette C."/>
            <person name="Coutinho P.M."/>
            <person name="Deakin G."/>
            <person name="Doddapaneni H."/>
            <person name="Floudas D."/>
            <person name="Grimwood J."/>
            <person name="Hilden K."/>
            <person name="Kuees U."/>
            <person name="LaButti K.M."/>
            <person name="Lapidus A."/>
            <person name="Lindquist E.A."/>
            <person name="Lucas S.M."/>
            <person name="Murat C."/>
            <person name="Riley R.W."/>
            <person name="Salamov A.A."/>
            <person name="Schmutz J."/>
            <person name="Subramanian V."/>
            <person name="Woesten H.A.B."/>
            <person name="Xu J."/>
            <person name="Eastwood D.C."/>
            <person name="Foster G.D."/>
            <person name="Sonnenberg A.S."/>
            <person name="Cullen D."/>
            <person name="de Vries R.P."/>
            <person name="Lundell T."/>
            <person name="Hibbett D.S."/>
            <person name="Henrissat B."/>
            <person name="Burton K.S."/>
            <person name="Kerrigan R.W."/>
            <person name="Challen M.P."/>
            <person name="Grigoriev I.V."/>
            <person name="Martin F."/>
        </authorList>
    </citation>
    <scope>NUCLEOTIDE SEQUENCE [LARGE SCALE GENOMIC DNA]</scope>
    <source>
        <strain evidence="3">JB137-S8 / ATCC MYA-4627 / FGSC 10392</strain>
    </source>
</reference>
<proteinExistence type="predicted"/>
<dbReference type="RefSeq" id="XP_007326653.1">
    <property type="nucleotide sequence ID" value="XM_007326591.1"/>
</dbReference>